<dbReference type="PANTHER" id="PTHR10642:SF31">
    <property type="entry name" value="RIBONUCLEASE H1"/>
    <property type="match status" value="1"/>
</dbReference>
<dbReference type="GO" id="GO:0043137">
    <property type="term" value="P:DNA replication, removal of RNA primer"/>
    <property type="evidence" value="ECO:0000318"/>
    <property type="project" value="GO_Central"/>
</dbReference>
<evidence type="ECO:0000256" key="1">
    <source>
        <dbReference type="ARBA" id="ARBA00005300"/>
    </source>
</evidence>
<dbReference type="EMBL" id="GL732537">
    <property type="protein sequence ID" value="EFX83527.1"/>
    <property type="molecule type" value="Genomic_DNA"/>
</dbReference>
<dbReference type="KEGG" id="dpx:DAPPUDRAFT_301828"/>
<evidence type="ECO:0000259" key="2">
    <source>
        <dbReference type="PROSITE" id="PS50879"/>
    </source>
</evidence>
<proteinExistence type="inferred from homology"/>
<dbReference type="InterPro" id="IPR050092">
    <property type="entry name" value="RNase_H"/>
</dbReference>
<dbReference type="CDD" id="cd09280">
    <property type="entry name" value="RNase_HI_eukaryote_like"/>
    <property type="match status" value="1"/>
</dbReference>
<dbReference type="SUPFAM" id="SSF53098">
    <property type="entry name" value="Ribonuclease H-like"/>
    <property type="match status" value="1"/>
</dbReference>
<name>E9GAH0_DAPPU</name>
<dbReference type="PROSITE" id="PS50879">
    <property type="entry name" value="RNASE_H_1"/>
    <property type="match status" value="1"/>
</dbReference>
<dbReference type="FunFam" id="3.30.420.10:FF:000115">
    <property type="entry name" value="Ribonuclease H"/>
    <property type="match status" value="1"/>
</dbReference>
<protein>
    <recommendedName>
        <fullName evidence="2">RNase H type-1 domain-containing protein</fullName>
    </recommendedName>
</protein>
<accession>E9GAH0</accession>
<dbReference type="AlphaFoldDB" id="E9GAH0"/>
<dbReference type="Pfam" id="PF00075">
    <property type="entry name" value="RNase_H"/>
    <property type="match status" value="1"/>
</dbReference>
<dbReference type="InterPro" id="IPR002156">
    <property type="entry name" value="RNaseH_domain"/>
</dbReference>
<dbReference type="GO" id="GO:0004523">
    <property type="term" value="F:RNA-DNA hybrid ribonuclease activity"/>
    <property type="evidence" value="ECO:0000318"/>
    <property type="project" value="GO_Central"/>
</dbReference>
<dbReference type="OrthoDB" id="6340616at2759"/>
<keyword evidence="4" id="KW-1185">Reference proteome</keyword>
<organism evidence="3 4">
    <name type="scientific">Daphnia pulex</name>
    <name type="common">Water flea</name>
    <dbReference type="NCBI Taxonomy" id="6669"/>
    <lineage>
        <taxon>Eukaryota</taxon>
        <taxon>Metazoa</taxon>
        <taxon>Ecdysozoa</taxon>
        <taxon>Arthropoda</taxon>
        <taxon>Crustacea</taxon>
        <taxon>Branchiopoda</taxon>
        <taxon>Diplostraca</taxon>
        <taxon>Cladocera</taxon>
        <taxon>Anomopoda</taxon>
        <taxon>Daphniidae</taxon>
        <taxon>Daphnia</taxon>
    </lineage>
</organism>
<dbReference type="eggNOG" id="KOG3752">
    <property type="taxonomic scope" value="Eukaryota"/>
</dbReference>
<evidence type="ECO:0000313" key="3">
    <source>
        <dbReference type="EMBL" id="EFX83527.1"/>
    </source>
</evidence>
<dbReference type="InParanoid" id="E9GAH0"/>
<comment type="similarity">
    <text evidence="1">Belongs to the RNase H family.</text>
</comment>
<dbReference type="Gene3D" id="3.30.420.10">
    <property type="entry name" value="Ribonuclease H-like superfamily/Ribonuclease H"/>
    <property type="match status" value="1"/>
</dbReference>
<reference evidence="3 4" key="1">
    <citation type="journal article" date="2011" name="Science">
        <title>The ecoresponsive genome of Daphnia pulex.</title>
        <authorList>
            <person name="Colbourne J.K."/>
            <person name="Pfrender M.E."/>
            <person name="Gilbert D."/>
            <person name="Thomas W.K."/>
            <person name="Tucker A."/>
            <person name="Oakley T.H."/>
            <person name="Tokishita S."/>
            <person name="Aerts A."/>
            <person name="Arnold G.J."/>
            <person name="Basu M.K."/>
            <person name="Bauer D.J."/>
            <person name="Caceres C.E."/>
            <person name="Carmel L."/>
            <person name="Casola C."/>
            <person name="Choi J.H."/>
            <person name="Detter J.C."/>
            <person name="Dong Q."/>
            <person name="Dusheyko S."/>
            <person name="Eads B.D."/>
            <person name="Frohlich T."/>
            <person name="Geiler-Samerotte K.A."/>
            <person name="Gerlach D."/>
            <person name="Hatcher P."/>
            <person name="Jogdeo S."/>
            <person name="Krijgsveld J."/>
            <person name="Kriventseva E.V."/>
            <person name="Kultz D."/>
            <person name="Laforsch C."/>
            <person name="Lindquist E."/>
            <person name="Lopez J."/>
            <person name="Manak J.R."/>
            <person name="Muller J."/>
            <person name="Pangilinan J."/>
            <person name="Patwardhan R.P."/>
            <person name="Pitluck S."/>
            <person name="Pritham E.J."/>
            <person name="Rechtsteiner A."/>
            <person name="Rho M."/>
            <person name="Rogozin I.B."/>
            <person name="Sakarya O."/>
            <person name="Salamov A."/>
            <person name="Schaack S."/>
            <person name="Shapiro H."/>
            <person name="Shiga Y."/>
            <person name="Skalitzky C."/>
            <person name="Smith Z."/>
            <person name="Souvorov A."/>
            <person name="Sung W."/>
            <person name="Tang Z."/>
            <person name="Tsuchiya D."/>
            <person name="Tu H."/>
            <person name="Vos H."/>
            <person name="Wang M."/>
            <person name="Wolf Y.I."/>
            <person name="Yamagata H."/>
            <person name="Yamada T."/>
            <person name="Ye Y."/>
            <person name="Shaw J.R."/>
            <person name="Andrews J."/>
            <person name="Crease T.J."/>
            <person name="Tang H."/>
            <person name="Lucas S.M."/>
            <person name="Robertson H.M."/>
            <person name="Bork P."/>
            <person name="Koonin E.V."/>
            <person name="Zdobnov E.M."/>
            <person name="Grigoriev I.V."/>
            <person name="Lynch M."/>
            <person name="Boore J.L."/>
        </authorList>
    </citation>
    <scope>NUCLEOTIDE SEQUENCE [LARGE SCALE GENOMIC DNA]</scope>
</reference>
<dbReference type="PhylomeDB" id="E9GAH0"/>
<gene>
    <name evidence="3" type="ORF">DAPPUDRAFT_301828</name>
</gene>
<dbReference type="InterPro" id="IPR012337">
    <property type="entry name" value="RNaseH-like_sf"/>
</dbReference>
<feature type="domain" description="RNase H type-1" evidence="2">
    <location>
        <begin position="10"/>
        <end position="156"/>
    </location>
</feature>
<dbReference type="GO" id="GO:0003676">
    <property type="term" value="F:nucleic acid binding"/>
    <property type="evidence" value="ECO:0007669"/>
    <property type="project" value="InterPro"/>
</dbReference>
<dbReference type="InterPro" id="IPR036397">
    <property type="entry name" value="RNaseH_sf"/>
</dbReference>
<dbReference type="HOGENOM" id="CLU_030894_4_4_1"/>
<dbReference type="Proteomes" id="UP000000305">
    <property type="component" value="Unassembled WGS sequence"/>
</dbReference>
<dbReference type="PANTHER" id="PTHR10642">
    <property type="entry name" value="RIBONUCLEASE H1"/>
    <property type="match status" value="1"/>
</dbReference>
<sequence>MNFPGFIFDSHDNVVTYIDGACPFNGYPHAKGGIGVWFGDDHPLNVSEPLDREGFPPTNQVAEIKACIRACQILKDFGVRRVSFYTDSQYLIDSMTNWIYKWLNNGWLKSDGTPLKHKHYYQELLDLIDNFKVNWVHIPSAENKADRLAKKGAEKY</sequence>
<evidence type="ECO:0000313" key="4">
    <source>
        <dbReference type="Proteomes" id="UP000000305"/>
    </source>
</evidence>
<dbReference type="STRING" id="6669.E9GAH0"/>